<dbReference type="InterPro" id="IPR029055">
    <property type="entry name" value="Ntn_hydrolases_N"/>
</dbReference>
<dbReference type="PANTHER" id="PTHR43284:SF1">
    <property type="entry name" value="ASPARAGINE SYNTHETASE"/>
    <property type="match status" value="1"/>
</dbReference>
<dbReference type="PROSITE" id="PS51278">
    <property type="entry name" value="GATASE_TYPE_2"/>
    <property type="match status" value="1"/>
</dbReference>
<gene>
    <name evidence="11" type="ORF">DB32_001845</name>
</gene>
<dbReference type="STRING" id="927083.DB32_001845"/>
<feature type="binding site" evidence="9">
    <location>
        <position position="295"/>
    </location>
    <ligand>
        <name>ATP</name>
        <dbReference type="ChEBI" id="CHEBI:30616"/>
    </ligand>
</feature>
<feature type="domain" description="Glutamine amidotransferase type-2" evidence="10">
    <location>
        <begin position="2"/>
        <end position="220"/>
    </location>
</feature>
<dbReference type="GO" id="GO:0006529">
    <property type="term" value="P:asparagine biosynthetic process"/>
    <property type="evidence" value="ECO:0007669"/>
    <property type="project" value="UniProtKB-KW"/>
</dbReference>
<keyword evidence="8" id="KW-0028">Amino-acid biosynthesis</keyword>
<dbReference type="SUPFAM" id="SSF52402">
    <property type="entry name" value="Adenine nucleotide alpha hydrolases-like"/>
    <property type="match status" value="1"/>
</dbReference>
<dbReference type="CDD" id="cd01991">
    <property type="entry name" value="Asn_synthase_B_C"/>
    <property type="match status" value="1"/>
</dbReference>
<dbReference type="InterPro" id="IPR017932">
    <property type="entry name" value="GATase_2_dom"/>
</dbReference>
<feature type="binding site" evidence="9">
    <location>
        <position position="102"/>
    </location>
    <ligand>
        <name>L-glutamine</name>
        <dbReference type="ChEBI" id="CHEBI:58359"/>
    </ligand>
</feature>
<keyword evidence="4 9" id="KW-0547">Nucleotide-binding</keyword>
<evidence type="ECO:0000256" key="1">
    <source>
        <dbReference type="ARBA" id="ARBA00005187"/>
    </source>
</evidence>
<proteinExistence type="inferred from homology"/>
<name>A0A0F6W180_9BACT</name>
<evidence type="ECO:0000313" key="11">
    <source>
        <dbReference type="EMBL" id="AKF04696.1"/>
    </source>
</evidence>
<dbReference type="Gene3D" id="3.40.50.620">
    <property type="entry name" value="HUPs"/>
    <property type="match status" value="2"/>
</dbReference>
<dbReference type="Proteomes" id="UP000034883">
    <property type="component" value="Chromosome"/>
</dbReference>
<protein>
    <recommendedName>
        <fullName evidence="3">asparagine synthase (glutamine-hydrolyzing)</fullName>
        <ecNumber evidence="3">6.3.5.4</ecNumber>
    </recommendedName>
</protein>
<dbReference type="PANTHER" id="PTHR43284">
    <property type="entry name" value="ASPARAGINE SYNTHETASE (GLUTAMINE-HYDROLYZING)"/>
    <property type="match status" value="1"/>
</dbReference>
<evidence type="ECO:0000313" key="12">
    <source>
        <dbReference type="Proteomes" id="UP000034883"/>
    </source>
</evidence>
<accession>A0A0F6W180</accession>
<keyword evidence="12" id="KW-1185">Reference proteome</keyword>
<dbReference type="Pfam" id="PF00733">
    <property type="entry name" value="Asn_synthase"/>
    <property type="match status" value="1"/>
</dbReference>
<keyword evidence="8" id="KW-0061">Asparagine biosynthesis</keyword>
<dbReference type="CDD" id="cd00712">
    <property type="entry name" value="AsnB"/>
    <property type="match status" value="1"/>
</dbReference>
<dbReference type="InterPro" id="IPR001962">
    <property type="entry name" value="Asn_synthase"/>
</dbReference>
<dbReference type="GO" id="GO:0005524">
    <property type="term" value="F:ATP binding"/>
    <property type="evidence" value="ECO:0007669"/>
    <property type="project" value="UniProtKB-KW"/>
</dbReference>
<dbReference type="NCBIfam" id="TIGR01536">
    <property type="entry name" value="asn_synth_AEB"/>
    <property type="match status" value="1"/>
</dbReference>
<feature type="active site" description="For GATase activity" evidence="8">
    <location>
        <position position="2"/>
    </location>
</feature>
<dbReference type="AlphaFoldDB" id="A0A0F6W180"/>
<dbReference type="InterPro" id="IPR033738">
    <property type="entry name" value="AsnB_N"/>
</dbReference>
<dbReference type="Gene3D" id="3.60.20.10">
    <property type="entry name" value="Glutamine Phosphoribosylpyrophosphate, subunit 1, domain 1"/>
    <property type="match status" value="1"/>
</dbReference>
<evidence type="ECO:0000256" key="5">
    <source>
        <dbReference type="ARBA" id="ARBA00022840"/>
    </source>
</evidence>
<evidence type="ECO:0000256" key="9">
    <source>
        <dbReference type="PIRSR" id="PIRSR001589-2"/>
    </source>
</evidence>
<dbReference type="OrthoDB" id="9763290at2"/>
<dbReference type="SUPFAM" id="SSF56235">
    <property type="entry name" value="N-terminal nucleophile aminohydrolases (Ntn hydrolases)"/>
    <property type="match status" value="1"/>
</dbReference>
<evidence type="ECO:0000256" key="7">
    <source>
        <dbReference type="ARBA" id="ARBA00048741"/>
    </source>
</evidence>
<evidence type="ECO:0000259" key="10">
    <source>
        <dbReference type="PROSITE" id="PS51278"/>
    </source>
</evidence>
<dbReference type="InterPro" id="IPR006426">
    <property type="entry name" value="Asn_synth_AEB"/>
</dbReference>
<dbReference type="InterPro" id="IPR014729">
    <property type="entry name" value="Rossmann-like_a/b/a_fold"/>
</dbReference>
<dbReference type="InterPro" id="IPR051786">
    <property type="entry name" value="ASN_synthetase/amidase"/>
</dbReference>
<dbReference type="GO" id="GO:0004066">
    <property type="term" value="F:asparagine synthase (glutamine-hydrolyzing) activity"/>
    <property type="evidence" value="ECO:0007669"/>
    <property type="project" value="UniProtKB-EC"/>
</dbReference>
<dbReference type="RefSeq" id="WP_053232009.1">
    <property type="nucleotide sequence ID" value="NZ_CP011125.1"/>
</dbReference>
<dbReference type="GO" id="GO:0005829">
    <property type="term" value="C:cytosol"/>
    <property type="evidence" value="ECO:0007669"/>
    <property type="project" value="TreeGrafter"/>
</dbReference>
<keyword evidence="5 9" id="KW-0067">ATP-binding</keyword>
<evidence type="ECO:0000256" key="4">
    <source>
        <dbReference type="ARBA" id="ARBA00022741"/>
    </source>
</evidence>
<organism evidence="11 12">
    <name type="scientific">Sandaracinus amylolyticus</name>
    <dbReference type="NCBI Taxonomy" id="927083"/>
    <lineage>
        <taxon>Bacteria</taxon>
        <taxon>Pseudomonadati</taxon>
        <taxon>Myxococcota</taxon>
        <taxon>Polyangia</taxon>
        <taxon>Polyangiales</taxon>
        <taxon>Sandaracinaceae</taxon>
        <taxon>Sandaracinus</taxon>
    </lineage>
</organism>
<dbReference type="EMBL" id="CP011125">
    <property type="protein sequence ID" value="AKF04696.1"/>
    <property type="molecule type" value="Genomic_DNA"/>
</dbReference>
<evidence type="ECO:0000256" key="2">
    <source>
        <dbReference type="ARBA" id="ARBA00005752"/>
    </source>
</evidence>
<comment type="similarity">
    <text evidence="2">Belongs to the asparagine synthetase family.</text>
</comment>
<reference evidence="11 12" key="1">
    <citation type="submission" date="2015-03" db="EMBL/GenBank/DDBJ databases">
        <title>Genome assembly of Sandaracinus amylolyticus DSM 53668.</title>
        <authorList>
            <person name="Sharma G."/>
            <person name="Subramanian S."/>
        </authorList>
    </citation>
    <scope>NUCLEOTIDE SEQUENCE [LARGE SCALE GENOMIC DNA]</scope>
    <source>
        <strain evidence="11 12">DSM 53668</strain>
    </source>
</reference>
<dbReference type="EC" id="6.3.5.4" evidence="3"/>
<evidence type="ECO:0000256" key="6">
    <source>
        <dbReference type="ARBA" id="ARBA00022962"/>
    </source>
</evidence>
<evidence type="ECO:0000256" key="3">
    <source>
        <dbReference type="ARBA" id="ARBA00012737"/>
    </source>
</evidence>
<dbReference type="Pfam" id="PF13537">
    <property type="entry name" value="GATase_7"/>
    <property type="match status" value="1"/>
</dbReference>
<keyword evidence="6 8" id="KW-0315">Glutamine amidotransferase</keyword>
<dbReference type="KEGG" id="samy:DB32_001845"/>
<comment type="pathway">
    <text evidence="1">Amino-acid biosynthesis; L-asparagine biosynthesis; L-asparagine from L-aspartate (L-Gln route): step 1/1.</text>
</comment>
<dbReference type="PIRSF" id="PIRSF001589">
    <property type="entry name" value="Asn_synthetase_glu-h"/>
    <property type="match status" value="1"/>
</dbReference>
<sequence>MCGIAGAVGVVDERVREALVRMHGAQVHRGPDADGEWARVERDRGVAFAHRRLSILDVSPLGKQPMEHADGHVICFNGEIYNYRELRGELEQRGARFRSTSDTEIVLEAYAQWGEHAIERLRGMFAIAIYDARRNEVLLARDRVGIKPLYWASVERARAGRTLIFASELRAVLASGLVPRKLDPSGLSTFLWNGVVASPRTIVKDVSLLPEGTLAWVGADGTLGAQRRYWSLPPSRPREEGASVRAVSHALREAISQHLVSDVPLGVFLSGGIDSSAIAALAREVSSAPVRTFNVGFEEAEYDESTHARAVATVLGTDHVDVRLTQRDFEEGLEDALRAIDQPTFDGINTWLVSRAVRRAGITVALAGTGGDELFGGYASFRDIPLAREAASVGAVFPDRARSMLAQLVTRVATGEPGEVRPQTRWGKLEDLLATGGEMLEAYQVSYALYTRSFLAELTRHRSDDNEWGLPPERAAYLRELVGGQPDLHAISMLELSGFLGERLLRDTDAASMAVSLEVRVPLLDHVLIERLAEVPIARRFLPAQRKQLLRDLALSRLPPSLFERPKRGFELPLAAWTRQRLAGEIEHTLTDVVLCHRVGLDGEAVARAWRAYRDGAPGIYWSRIWALYVLLRWCRTHELDL</sequence>
<comment type="catalytic activity">
    <reaction evidence="7">
        <text>L-aspartate + L-glutamine + ATP + H2O = L-asparagine + L-glutamate + AMP + diphosphate + H(+)</text>
        <dbReference type="Rhea" id="RHEA:12228"/>
        <dbReference type="ChEBI" id="CHEBI:15377"/>
        <dbReference type="ChEBI" id="CHEBI:15378"/>
        <dbReference type="ChEBI" id="CHEBI:29985"/>
        <dbReference type="ChEBI" id="CHEBI:29991"/>
        <dbReference type="ChEBI" id="CHEBI:30616"/>
        <dbReference type="ChEBI" id="CHEBI:33019"/>
        <dbReference type="ChEBI" id="CHEBI:58048"/>
        <dbReference type="ChEBI" id="CHEBI:58359"/>
        <dbReference type="ChEBI" id="CHEBI:456215"/>
        <dbReference type="EC" id="6.3.5.4"/>
    </reaction>
</comment>
<evidence type="ECO:0000256" key="8">
    <source>
        <dbReference type="PIRSR" id="PIRSR001589-1"/>
    </source>
</evidence>